<dbReference type="OrthoDB" id="5464at2759"/>
<evidence type="ECO:0000313" key="8">
    <source>
        <dbReference type="EMBL" id="CCD24040.1"/>
    </source>
</evidence>
<dbReference type="EC" id="1.5.5.2" evidence="2 5"/>
<dbReference type="GO" id="GO:0004657">
    <property type="term" value="F:proline dehydrogenase activity"/>
    <property type="evidence" value="ECO:0007669"/>
    <property type="project" value="UniProtKB-EC"/>
</dbReference>
<feature type="domain" description="Proline dehydrogenase" evidence="7">
    <location>
        <begin position="321"/>
        <end position="654"/>
    </location>
</feature>
<evidence type="ECO:0000259" key="7">
    <source>
        <dbReference type="Pfam" id="PF01619"/>
    </source>
</evidence>
<keyword evidence="3 5" id="KW-0560">Oxidoreductase</keyword>
<evidence type="ECO:0000256" key="2">
    <source>
        <dbReference type="ARBA" id="ARBA00012695"/>
    </source>
</evidence>
<organism evidence="8 9">
    <name type="scientific">Naumovozyma dairenensis (strain ATCC 10597 / BCRC 20456 / CBS 421 / NBRC 0211 / NRRL Y-12639)</name>
    <name type="common">Saccharomyces dairenensis</name>
    <dbReference type="NCBI Taxonomy" id="1071378"/>
    <lineage>
        <taxon>Eukaryota</taxon>
        <taxon>Fungi</taxon>
        <taxon>Dikarya</taxon>
        <taxon>Ascomycota</taxon>
        <taxon>Saccharomycotina</taxon>
        <taxon>Saccharomycetes</taxon>
        <taxon>Saccharomycetales</taxon>
        <taxon>Saccharomycetaceae</taxon>
        <taxon>Naumovozyma</taxon>
    </lineage>
</organism>
<dbReference type="KEGG" id="ndi:NDAI_0C03800"/>
<keyword evidence="4 5" id="KW-0642">Proline metabolism</keyword>
<dbReference type="Gene3D" id="3.20.20.220">
    <property type="match status" value="1"/>
</dbReference>
<reference evidence="8 9" key="1">
    <citation type="journal article" date="2011" name="Proc. Natl. Acad. Sci. U.S.A.">
        <title>Evolutionary erosion of yeast sex chromosomes by mating-type switching accidents.</title>
        <authorList>
            <person name="Gordon J.L."/>
            <person name="Armisen D."/>
            <person name="Proux-Wera E."/>
            <person name="Oheigeartaigh S.S."/>
            <person name="Byrne K.P."/>
            <person name="Wolfe K.H."/>
        </authorList>
    </citation>
    <scope>NUCLEOTIDE SEQUENCE [LARGE SCALE GENOMIC DNA]</scope>
    <source>
        <strain evidence="9">ATCC 10597 / BCRC 20456 / CBS 421 / NBRC 0211 / NRRL Y-12639</strain>
    </source>
</reference>
<dbReference type="eggNOG" id="KOG0186">
    <property type="taxonomic scope" value="Eukaryota"/>
</dbReference>
<keyword evidence="9" id="KW-1185">Reference proteome</keyword>
<evidence type="ECO:0000256" key="3">
    <source>
        <dbReference type="ARBA" id="ARBA00023002"/>
    </source>
</evidence>
<comment type="catalytic activity">
    <reaction evidence="5">
        <text>L-proline + a quinone = (S)-1-pyrroline-5-carboxylate + a quinol + H(+)</text>
        <dbReference type="Rhea" id="RHEA:23784"/>
        <dbReference type="ChEBI" id="CHEBI:15378"/>
        <dbReference type="ChEBI" id="CHEBI:17388"/>
        <dbReference type="ChEBI" id="CHEBI:24646"/>
        <dbReference type="ChEBI" id="CHEBI:60039"/>
        <dbReference type="ChEBI" id="CHEBI:132124"/>
        <dbReference type="EC" id="1.5.5.2"/>
    </reaction>
</comment>
<dbReference type="InterPro" id="IPR029041">
    <property type="entry name" value="FAD-linked_oxidoreductase-like"/>
</dbReference>
<dbReference type="InterPro" id="IPR002872">
    <property type="entry name" value="Proline_DH_dom"/>
</dbReference>
<evidence type="ECO:0000313" key="9">
    <source>
        <dbReference type="Proteomes" id="UP000000689"/>
    </source>
</evidence>
<feature type="region of interest" description="Disordered" evidence="6">
    <location>
        <begin position="161"/>
        <end position="198"/>
    </location>
</feature>
<evidence type="ECO:0000256" key="1">
    <source>
        <dbReference type="ARBA" id="ARBA00005869"/>
    </source>
</evidence>
<gene>
    <name evidence="8" type="primary">NDAI0C03800</name>
    <name evidence="8" type="ordered locus">NDAI_0C03800</name>
</gene>
<dbReference type="STRING" id="1071378.G0W8C9"/>
<dbReference type="GO" id="GO:0005739">
    <property type="term" value="C:mitochondrion"/>
    <property type="evidence" value="ECO:0007669"/>
    <property type="project" value="TreeGrafter"/>
</dbReference>
<proteinExistence type="inferred from homology"/>
<comment type="similarity">
    <text evidence="1 5">Belongs to the proline oxidase family.</text>
</comment>
<comment type="function">
    <text evidence="5">Converts proline to delta-1-pyrroline-5-carboxylate.</text>
</comment>
<keyword evidence="5" id="KW-0274">FAD</keyword>
<protein>
    <recommendedName>
        <fullName evidence="2 5">Proline dehydrogenase</fullName>
        <ecNumber evidence="2 5">1.5.5.2</ecNumber>
    </recommendedName>
</protein>
<evidence type="ECO:0000256" key="5">
    <source>
        <dbReference type="RuleBase" id="RU364054"/>
    </source>
</evidence>
<keyword evidence="5" id="KW-0285">Flavoprotein</keyword>
<comment type="cofactor">
    <cofactor evidence="5">
        <name>FAD</name>
        <dbReference type="ChEBI" id="CHEBI:57692"/>
    </cofactor>
</comment>
<dbReference type="RefSeq" id="XP_003669283.1">
    <property type="nucleotide sequence ID" value="XM_003669235.1"/>
</dbReference>
<dbReference type="Pfam" id="PF01619">
    <property type="entry name" value="Pro_dh"/>
    <property type="match status" value="1"/>
</dbReference>
<dbReference type="SUPFAM" id="SSF51730">
    <property type="entry name" value="FAD-linked oxidoreductase"/>
    <property type="match status" value="1"/>
</dbReference>
<feature type="compositionally biased region" description="Low complexity" evidence="6">
    <location>
        <begin position="184"/>
        <end position="197"/>
    </location>
</feature>
<dbReference type="EMBL" id="HE580269">
    <property type="protein sequence ID" value="CCD24040.1"/>
    <property type="molecule type" value="Genomic_DNA"/>
</dbReference>
<dbReference type="PANTHER" id="PTHR13914">
    <property type="entry name" value="PROLINE OXIDASE"/>
    <property type="match status" value="1"/>
</dbReference>
<dbReference type="PANTHER" id="PTHR13914:SF0">
    <property type="entry name" value="PROLINE DEHYDROGENASE 1, MITOCHONDRIAL"/>
    <property type="match status" value="1"/>
</dbReference>
<sequence length="675" mass="76716">MQKFRSNQTFNYKYASTLLKRNIITKRLFCNLTTSTSTANPTSISTSTSLVSNSNLFYSTQKNSYSLAIKRFYTSSTDSSNNILTPLTTTNNTKNIRRNDKNPTVTSASFSSLPTKEIATTTLKNIDTAHQTGKIQNVDFPFNSTISNPFENILMDLDGTTTLKPTQTTNPYQSLSTPKIDLASSTSTTPSSTISKSANASLELSNDTIVNEKNTSATPTSTTKTSITKDNYNKGNIEFDNEKDWENFQFEQPNSTTYLRTLSKMELFSLTCISLVTINKLILNIVIKLFPIIPTPLIQLFVSKLYCWWVLTPKEVLKCGKNLQKRGISNMMLSLTIENSEGDKNIDTDMIINETIESIHTILKPNLIKQLEDPALTNVNDVAPGYIALKPSALIERPNEVLMNFNNIGDEYWRAQREKLIDSCCKINQIIFDLNEELLQRYPERKAPFFVCTIDAEKFELQTKGVYDLQRILMKKFNTVESKLISCVGTWQLYLRHSRKEIDKEVELAKSGGYRLGLKLVRGAYMHSEPNRKSVIHETKFDTDVNYDQIMINIIKDMKIEGENSVYGHLMVASHNYKSQMIATQLLFKNKYANDIEYAKSNVVLGQLLGMADDLTYDLIHHHGATNIVKYVPWGPPRETKDYLLRRLQENGDAVRNDNGWPLLKNILKSLFFKN</sequence>
<dbReference type="FunFam" id="3.20.20.220:FF:000017">
    <property type="entry name" value="Proline dehydrogenase"/>
    <property type="match status" value="1"/>
</dbReference>
<dbReference type="Proteomes" id="UP000000689">
    <property type="component" value="Chromosome 3"/>
</dbReference>
<accession>G0W8C9</accession>
<name>G0W8C9_NAUDC</name>
<dbReference type="AlphaFoldDB" id="G0W8C9"/>
<dbReference type="GeneID" id="11496473"/>
<dbReference type="GO" id="GO:0010133">
    <property type="term" value="P:L-proline catabolic process to L-glutamate"/>
    <property type="evidence" value="ECO:0007669"/>
    <property type="project" value="TreeGrafter"/>
</dbReference>
<dbReference type="GO" id="GO:0071949">
    <property type="term" value="F:FAD binding"/>
    <property type="evidence" value="ECO:0007669"/>
    <property type="project" value="TreeGrafter"/>
</dbReference>
<dbReference type="InterPro" id="IPR015659">
    <property type="entry name" value="Proline_oxidase"/>
</dbReference>
<dbReference type="HOGENOM" id="CLU_029274_0_0_1"/>
<evidence type="ECO:0000256" key="6">
    <source>
        <dbReference type="SAM" id="MobiDB-lite"/>
    </source>
</evidence>
<evidence type="ECO:0000256" key="4">
    <source>
        <dbReference type="ARBA" id="ARBA00023062"/>
    </source>
</evidence>